<evidence type="ECO:0000313" key="1">
    <source>
        <dbReference type="EMBL" id="MEM5425815.1"/>
    </source>
</evidence>
<organism evidence="1 2">
    <name type="scientific">Paraburkholderia ferrariae</name>
    <dbReference type="NCBI Taxonomy" id="386056"/>
    <lineage>
        <taxon>Bacteria</taxon>
        <taxon>Pseudomonadati</taxon>
        <taxon>Pseudomonadota</taxon>
        <taxon>Betaproteobacteria</taxon>
        <taxon>Burkholderiales</taxon>
        <taxon>Burkholderiaceae</taxon>
        <taxon>Paraburkholderia</taxon>
    </lineage>
</organism>
<dbReference type="EMBL" id="JAYMRV010000013">
    <property type="protein sequence ID" value="MEM5425815.1"/>
    <property type="molecule type" value="Genomic_DNA"/>
</dbReference>
<dbReference type="Proteomes" id="UP001489897">
    <property type="component" value="Unassembled WGS sequence"/>
</dbReference>
<evidence type="ECO:0000313" key="2">
    <source>
        <dbReference type="Proteomes" id="UP001489897"/>
    </source>
</evidence>
<keyword evidence="2" id="KW-1185">Reference proteome</keyword>
<proteinExistence type="predicted"/>
<protein>
    <submittedName>
        <fullName evidence="1">Uncharacterized protein</fullName>
    </submittedName>
</protein>
<accession>A0ABU9S0G3</accession>
<dbReference type="RefSeq" id="WP_342949655.1">
    <property type="nucleotide sequence ID" value="NZ_JAYMRV010000013.1"/>
</dbReference>
<reference evidence="1 2" key="1">
    <citation type="submission" date="2024-01" db="EMBL/GenBank/DDBJ databases">
        <title>The diversity of rhizobia nodulating Mimosa spp. in eleven states of Brazil covering several biomes is determined by host plant, location, and edaphic factors.</title>
        <authorList>
            <person name="Rouws L."/>
            <person name="Barauna A."/>
            <person name="Beukes C."/>
            <person name="De Faria S.M."/>
            <person name="Gross E."/>
            <person name="Dos Reis Junior F.B."/>
            <person name="Simon M."/>
            <person name="Maluk M."/>
            <person name="Odee D.W."/>
            <person name="Kenicer G."/>
            <person name="Young J.P.W."/>
            <person name="Reis V.M."/>
            <person name="Zilli J."/>
            <person name="James E.K."/>
        </authorList>
    </citation>
    <scope>NUCLEOTIDE SEQUENCE [LARGE SCALE GENOMIC DNA]</scope>
    <source>
        <strain evidence="1 2">JPY167</strain>
    </source>
</reference>
<sequence>MMRRNDDDSPTDNFDPKDELSDRLRLTIAKCALAGLSVQGISHLVSKVCGFIVIGPAPSSRVAARVVDSSLQIAFGGANKCKAPRKGLTGLGSAPMRQ</sequence>
<gene>
    <name evidence="1" type="ORF">VSR73_32755</name>
</gene>
<name>A0ABU9S0G3_9BURK</name>
<comment type="caution">
    <text evidence="1">The sequence shown here is derived from an EMBL/GenBank/DDBJ whole genome shotgun (WGS) entry which is preliminary data.</text>
</comment>